<comment type="caution">
    <text evidence="8">The sequence shown here is derived from an EMBL/GenBank/DDBJ whole genome shotgun (WGS) entry which is preliminary data.</text>
</comment>
<feature type="transmembrane region" description="Helical" evidence="7">
    <location>
        <begin position="34"/>
        <end position="52"/>
    </location>
</feature>
<dbReference type="PANTHER" id="PTHR15422">
    <property type="entry name" value="OS05G0565100 PROTEIN"/>
    <property type="match status" value="1"/>
</dbReference>
<evidence type="ECO:0000256" key="1">
    <source>
        <dbReference type="ARBA" id="ARBA00001970"/>
    </source>
</evidence>
<comment type="cofactor">
    <cofactor evidence="1">
        <name>heme b</name>
        <dbReference type="ChEBI" id="CHEBI:60344"/>
    </cofactor>
</comment>
<evidence type="ECO:0008006" key="10">
    <source>
        <dbReference type="Google" id="ProtNLM"/>
    </source>
</evidence>
<dbReference type="GO" id="GO:0046872">
    <property type="term" value="F:metal ion binding"/>
    <property type="evidence" value="ECO:0007669"/>
    <property type="project" value="UniProtKB-KW"/>
</dbReference>
<feature type="transmembrane region" description="Helical" evidence="7">
    <location>
        <begin position="58"/>
        <end position="78"/>
    </location>
</feature>
<dbReference type="PANTHER" id="PTHR15422:SF24">
    <property type="entry name" value="DOMON RELATED DOMAIN-CONTAINING PROTEIN"/>
    <property type="match status" value="1"/>
</dbReference>
<feature type="region of interest" description="Disordered" evidence="6">
    <location>
        <begin position="1"/>
        <end position="22"/>
    </location>
</feature>
<evidence type="ECO:0000313" key="9">
    <source>
        <dbReference type="Proteomes" id="UP001642360"/>
    </source>
</evidence>
<dbReference type="EMBL" id="CAUOFW020000834">
    <property type="protein sequence ID" value="CAK9137683.1"/>
    <property type="molecule type" value="Genomic_DNA"/>
</dbReference>
<keyword evidence="7" id="KW-0812">Transmembrane</keyword>
<name>A0ABC8R4Z2_9AQUA</name>
<dbReference type="Gene3D" id="1.20.120.1770">
    <property type="match status" value="1"/>
</dbReference>
<gene>
    <name evidence="8" type="ORF">ILEXP_LOCUS4708</name>
</gene>
<dbReference type="AlphaFoldDB" id="A0ABC8R4Z2"/>
<keyword evidence="7" id="KW-1133">Transmembrane helix</keyword>
<evidence type="ECO:0000313" key="8">
    <source>
        <dbReference type="EMBL" id="CAK9137683.1"/>
    </source>
</evidence>
<organism evidence="8 9">
    <name type="scientific">Ilex paraguariensis</name>
    <name type="common">yerba mate</name>
    <dbReference type="NCBI Taxonomy" id="185542"/>
    <lineage>
        <taxon>Eukaryota</taxon>
        <taxon>Viridiplantae</taxon>
        <taxon>Streptophyta</taxon>
        <taxon>Embryophyta</taxon>
        <taxon>Tracheophyta</taxon>
        <taxon>Spermatophyta</taxon>
        <taxon>Magnoliopsida</taxon>
        <taxon>eudicotyledons</taxon>
        <taxon>Gunneridae</taxon>
        <taxon>Pentapetalae</taxon>
        <taxon>asterids</taxon>
        <taxon>campanulids</taxon>
        <taxon>Aquifoliales</taxon>
        <taxon>Aquifoliaceae</taxon>
        <taxon>Ilex</taxon>
    </lineage>
</organism>
<keyword evidence="3" id="KW-0349">Heme</keyword>
<evidence type="ECO:0000256" key="2">
    <source>
        <dbReference type="ARBA" id="ARBA00004141"/>
    </source>
</evidence>
<evidence type="ECO:0000256" key="3">
    <source>
        <dbReference type="ARBA" id="ARBA00022617"/>
    </source>
</evidence>
<dbReference type="Proteomes" id="UP001642360">
    <property type="component" value="Unassembled WGS sequence"/>
</dbReference>
<evidence type="ECO:0000256" key="5">
    <source>
        <dbReference type="ARBA" id="ARBA00023004"/>
    </source>
</evidence>
<reference evidence="8 9" key="1">
    <citation type="submission" date="2024-02" db="EMBL/GenBank/DDBJ databases">
        <authorList>
            <person name="Vignale AGUSTIN F."/>
            <person name="Sosa J E."/>
            <person name="Modenutti C."/>
        </authorList>
    </citation>
    <scope>NUCLEOTIDE SEQUENCE [LARGE SCALE GENOMIC DNA]</scope>
</reference>
<comment type="subcellular location">
    <subcellularLocation>
        <location evidence="2">Membrane</location>
        <topology evidence="2">Multi-pass membrane protein</topology>
    </subcellularLocation>
</comment>
<accession>A0ABC8R4Z2</accession>
<dbReference type="InterPro" id="IPR045150">
    <property type="entry name" value="CYB561D1/2"/>
</dbReference>
<evidence type="ECO:0000256" key="4">
    <source>
        <dbReference type="ARBA" id="ARBA00022723"/>
    </source>
</evidence>
<keyword evidence="5" id="KW-0408">Iron</keyword>
<evidence type="ECO:0000256" key="7">
    <source>
        <dbReference type="SAM" id="Phobius"/>
    </source>
</evidence>
<evidence type="ECO:0000256" key="6">
    <source>
        <dbReference type="SAM" id="MobiDB-lite"/>
    </source>
</evidence>
<keyword evidence="4" id="KW-0479">Metal-binding</keyword>
<keyword evidence="7" id="KW-0472">Membrane</keyword>
<sequence length="83" mass="9208">MEEFSYHPSGCSSHADHQKQTNTHKIIKQDVSRVLAVLLASIGAVLSIKNFANSFNNSHQRIGLALYGAIWVQALAGFRRPKM</sequence>
<dbReference type="GO" id="GO:0016020">
    <property type="term" value="C:membrane"/>
    <property type="evidence" value="ECO:0007669"/>
    <property type="project" value="UniProtKB-SubCell"/>
</dbReference>
<protein>
    <recommendedName>
        <fullName evidence="10">Cytochrome b561 domain-containing protein</fullName>
    </recommendedName>
</protein>
<keyword evidence="9" id="KW-1185">Reference proteome</keyword>
<proteinExistence type="predicted"/>